<keyword evidence="1" id="KW-0812">Transmembrane</keyword>
<dbReference type="Proteomes" id="UP001146351">
    <property type="component" value="Unassembled WGS sequence"/>
</dbReference>
<name>A0A9W9I8Z3_9EURO</name>
<accession>A0A9W9I8Z3</accession>
<comment type="caution">
    <text evidence="2">The sequence shown here is derived from an EMBL/GenBank/DDBJ whole genome shotgun (WGS) entry which is preliminary data.</text>
</comment>
<keyword evidence="1" id="KW-1133">Transmembrane helix</keyword>
<reference evidence="2" key="1">
    <citation type="submission" date="2022-11" db="EMBL/GenBank/DDBJ databases">
        <authorList>
            <person name="Petersen C."/>
        </authorList>
    </citation>
    <scope>NUCLEOTIDE SEQUENCE</scope>
    <source>
        <strain evidence="2">IBT 21917</strain>
    </source>
</reference>
<evidence type="ECO:0000313" key="2">
    <source>
        <dbReference type="EMBL" id="KAJ5172619.1"/>
    </source>
</evidence>
<keyword evidence="3" id="KW-1185">Reference proteome</keyword>
<dbReference type="AlphaFoldDB" id="A0A9W9I8Z3"/>
<organism evidence="2 3">
    <name type="scientific">Penicillium capsulatum</name>
    <dbReference type="NCBI Taxonomy" id="69766"/>
    <lineage>
        <taxon>Eukaryota</taxon>
        <taxon>Fungi</taxon>
        <taxon>Dikarya</taxon>
        <taxon>Ascomycota</taxon>
        <taxon>Pezizomycotina</taxon>
        <taxon>Eurotiomycetes</taxon>
        <taxon>Eurotiomycetidae</taxon>
        <taxon>Eurotiales</taxon>
        <taxon>Aspergillaceae</taxon>
        <taxon>Penicillium</taxon>
    </lineage>
</organism>
<reference evidence="2" key="2">
    <citation type="journal article" date="2023" name="IMA Fungus">
        <title>Comparative genomic study of the Penicillium genus elucidates a diverse pangenome and 15 lateral gene transfer events.</title>
        <authorList>
            <person name="Petersen C."/>
            <person name="Sorensen T."/>
            <person name="Nielsen M.R."/>
            <person name="Sondergaard T.E."/>
            <person name="Sorensen J.L."/>
            <person name="Fitzpatrick D.A."/>
            <person name="Frisvad J.C."/>
            <person name="Nielsen K.L."/>
        </authorList>
    </citation>
    <scope>NUCLEOTIDE SEQUENCE</scope>
    <source>
        <strain evidence="2">IBT 21917</strain>
    </source>
</reference>
<dbReference type="OrthoDB" id="4366145at2759"/>
<proteinExistence type="predicted"/>
<feature type="transmembrane region" description="Helical" evidence="1">
    <location>
        <begin position="181"/>
        <end position="199"/>
    </location>
</feature>
<dbReference type="EMBL" id="JAPQKO010000003">
    <property type="protein sequence ID" value="KAJ5172619.1"/>
    <property type="molecule type" value="Genomic_DNA"/>
</dbReference>
<keyword evidence="1" id="KW-0472">Membrane</keyword>
<gene>
    <name evidence="2" type="ORF">N7492_005212</name>
</gene>
<protein>
    <submittedName>
        <fullName evidence="2">Uncharacterized protein</fullName>
    </submittedName>
</protein>
<evidence type="ECO:0000256" key="1">
    <source>
        <dbReference type="SAM" id="Phobius"/>
    </source>
</evidence>
<sequence length="213" mass="23860">MTHLTKTTQTFFGGDIITEWLGRGGPGVLSVEDVRRDRSAHGPYISELSIAAYKRSFSLDSLKYVFVTYIKNTATRLVLNNLCPKDEVTVLEFGTPEYQTLLGTPIGKIVAHLMLGAFDRGSGRISKVTIWWSGPRQNHAQAQFDIMSIRQREPISGQSLPVLEIEPRNSRQLRIDTKLQSLSKVVISLSVAYVLAILIDRYFELGLPAFFIS</sequence>
<evidence type="ECO:0000313" key="3">
    <source>
        <dbReference type="Proteomes" id="UP001146351"/>
    </source>
</evidence>